<accession>A0AAD7IKF7</accession>
<evidence type="ECO:0000256" key="6">
    <source>
        <dbReference type="ARBA" id="ARBA00023242"/>
    </source>
</evidence>
<evidence type="ECO:0000313" key="8">
    <source>
        <dbReference type="EMBL" id="KAJ7743599.1"/>
    </source>
</evidence>
<dbReference type="PANTHER" id="PTHR31779">
    <property type="entry name" value="2-NITROPROPANE DIOXYGENASE FAMILY, PUTATIVE (AFU_ORTHOLOGUE AFUA_2G17430)-RELATED"/>
    <property type="match status" value="1"/>
</dbReference>
<dbReference type="InterPro" id="IPR052478">
    <property type="entry name" value="Metabolite_Synth_Reg"/>
</dbReference>
<dbReference type="Gene3D" id="4.10.240.10">
    <property type="entry name" value="Zn(2)-C6 fungal-type DNA-binding domain"/>
    <property type="match status" value="2"/>
</dbReference>
<protein>
    <recommendedName>
        <fullName evidence="7">Zn(2)-C6 fungal-type domain-containing protein</fullName>
    </recommendedName>
</protein>
<reference evidence="8" key="1">
    <citation type="submission" date="2023-03" db="EMBL/GenBank/DDBJ databases">
        <title>Massive genome expansion in bonnet fungi (Mycena s.s.) driven by repeated elements and novel gene families across ecological guilds.</title>
        <authorList>
            <consortium name="Lawrence Berkeley National Laboratory"/>
            <person name="Harder C.B."/>
            <person name="Miyauchi S."/>
            <person name="Viragh M."/>
            <person name="Kuo A."/>
            <person name="Thoen E."/>
            <person name="Andreopoulos B."/>
            <person name="Lu D."/>
            <person name="Skrede I."/>
            <person name="Drula E."/>
            <person name="Henrissat B."/>
            <person name="Morin E."/>
            <person name="Kohler A."/>
            <person name="Barry K."/>
            <person name="LaButti K."/>
            <person name="Morin E."/>
            <person name="Salamov A."/>
            <person name="Lipzen A."/>
            <person name="Mereny Z."/>
            <person name="Hegedus B."/>
            <person name="Baldrian P."/>
            <person name="Stursova M."/>
            <person name="Weitz H."/>
            <person name="Taylor A."/>
            <person name="Grigoriev I.V."/>
            <person name="Nagy L.G."/>
            <person name="Martin F."/>
            <person name="Kauserud H."/>
        </authorList>
    </citation>
    <scope>NUCLEOTIDE SEQUENCE</scope>
    <source>
        <strain evidence="8">CBHHK182m</strain>
    </source>
</reference>
<evidence type="ECO:0000256" key="3">
    <source>
        <dbReference type="ARBA" id="ARBA00023015"/>
    </source>
</evidence>
<dbReference type="AlphaFoldDB" id="A0AAD7IKF7"/>
<dbReference type="InterPro" id="IPR001138">
    <property type="entry name" value="Zn2Cys6_DnaBD"/>
</dbReference>
<comment type="caution">
    <text evidence="8">The sequence shown here is derived from an EMBL/GenBank/DDBJ whole genome shotgun (WGS) entry which is preliminary data.</text>
</comment>
<dbReference type="PANTHER" id="PTHR31779:SF3">
    <property type="entry name" value="PROTEIN RDR1"/>
    <property type="match status" value="1"/>
</dbReference>
<evidence type="ECO:0000313" key="9">
    <source>
        <dbReference type="Proteomes" id="UP001215598"/>
    </source>
</evidence>
<evidence type="ECO:0000259" key="7">
    <source>
        <dbReference type="PROSITE" id="PS50048"/>
    </source>
</evidence>
<keyword evidence="4" id="KW-0238">DNA-binding</keyword>
<keyword evidence="6" id="KW-0539">Nucleus</keyword>
<dbReference type="GO" id="GO:0009410">
    <property type="term" value="P:response to xenobiotic stimulus"/>
    <property type="evidence" value="ECO:0007669"/>
    <property type="project" value="TreeGrafter"/>
</dbReference>
<dbReference type="Pfam" id="PF00172">
    <property type="entry name" value="Zn_clus"/>
    <property type="match status" value="2"/>
</dbReference>
<dbReference type="Proteomes" id="UP001215598">
    <property type="component" value="Unassembled WGS sequence"/>
</dbReference>
<feature type="domain" description="Zn(2)-C6 fungal-type" evidence="7">
    <location>
        <begin position="11"/>
        <end position="42"/>
    </location>
</feature>
<gene>
    <name evidence="8" type="ORF">B0H16DRAFT_1561067</name>
</gene>
<keyword evidence="3" id="KW-0805">Transcription regulation</keyword>
<sequence>MTSNGQVRNSSCKACHQRKVRCDGQTPCGSCYRARKPSGCEYFSPTSAEGSCVGLSRGSACTPCRQKKRKCNGKLPCSTCEDALRPDACQYRTRRKPDDSAARRLPSDTSVQVRLQHPWVNSPESNTIINLARVTSFPDMVVPRPNVLVPPHHNNEHCSLRALWVEYCVQYGLNLSAEKGEAVVRGDTSGAVVHPIFIPLAELMAYLLVDIFTSERWAHLRGQTARESERRLRIINRLDSRDALDPLTSVQVHQTLALYWVKRRNYQAFQEVLASSSERAIALCDHVAAIGQGNSPPAGPTPQEVVKEGRSALANEIFLEILTLTYVPLQRNIRPVLLAKFRRFLAQAQAAEDHNHLELNFVRAKTALLFEEIQQLVTEWNDCDSGSVVGKEWSERCRNQAHDLLSHLHVLKLVMLSMATKQLLMILKVCTISTLAALAELHAILAPFHAVARQKYRNIIEAIAGITRTFTLEEHESCDFLEVCFEIASRDISQQAPTPKWREYLENVRSSSFSSSPQDVLHFLSPACESESGSSSSYTPDTEQSRFDRAAFLLRSATSLDVTYPTAESIGLLMDSALFEGIFQTTKLQV</sequence>
<evidence type="ECO:0000256" key="4">
    <source>
        <dbReference type="ARBA" id="ARBA00023125"/>
    </source>
</evidence>
<dbReference type="CDD" id="cd00067">
    <property type="entry name" value="GAL4"/>
    <property type="match status" value="2"/>
</dbReference>
<dbReference type="GO" id="GO:0000981">
    <property type="term" value="F:DNA-binding transcription factor activity, RNA polymerase II-specific"/>
    <property type="evidence" value="ECO:0007669"/>
    <property type="project" value="InterPro"/>
</dbReference>
<dbReference type="GO" id="GO:0003677">
    <property type="term" value="F:DNA binding"/>
    <property type="evidence" value="ECO:0007669"/>
    <property type="project" value="UniProtKB-KW"/>
</dbReference>
<evidence type="ECO:0000256" key="5">
    <source>
        <dbReference type="ARBA" id="ARBA00023163"/>
    </source>
</evidence>
<dbReference type="SMART" id="SM00066">
    <property type="entry name" value="GAL4"/>
    <property type="match status" value="2"/>
</dbReference>
<dbReference type="SUPFAM" id="SSF57701">
    <property type="entry name" value="Zn2/Cys6 DNA-binding domain"/>
    <property type="match status" value="2"/>
</dbReference>
<evidence type="ECO:0000256" key="2">
    <source>
        <dbReference type="ARBA" id="ARBA00022833"/>
    </source>
</evidence>
<dbReference type="PROSITE" id="PS50048">
    <property type="entry name" value="ZN2_CY6_FUNGAL_2"/>
    <property type="match status" value="2"/>
</dbReference>
<dbReference type="InterPro" id="IPR036864">
    <property type="entry name" value="Zn2-C6_fun-type_DNA-bd_sf"/>
</dbReference>
<keyword evidence="5" id="KW-0804">Transcription</keyword>
<keyword evidence="2" id="KW-0862">Zinc</keyword>
<dbReference type="GO" id="GO:0008270">
    <property type="term" value="F:zinc ion binding"/>
    <property type="evidence" value="ECO:0007669"/>
    <property type="project" value="InterPro"/>
</dbReference>
<keyword evidence="9" id="KW-1185">Reference proteome</keyword>
<organism evidence="8 9">
    <name type="scientific">Mycena metata</name>
    <dbReference type="NCBI Taxonomy" id="1033252"/>
    <lineage>
        <taxon>Eukaryota</taxon>
        <taxon>Fungi</taxon>
        <taxon>Dikarya</taxon>
        <taxon>Basidiomycota</taxon>
        <taxon>Agaricomycotina</taxon>
        <taxon>Agaricomycetes</taxon>
        <taxon>Agaricomycetidae</taxon>
        <taxon>Agaricales</taxon>
        <taxon>Marasmiineae</taxon>
        <taxon>Mycenaceae</taxon>
        <taxon>Mycena</taxon>
    </lineage>
</organism>
<proteinExistence type="predicted"/>
<keyword evidence="1" id="KW-0479">Metal-binding</keyword>
<evidence type="ECO:0000256" key="1">
    <source>
        <dbReference type="ARBA" id="ARBA00022723"/>
    </source>
</evidence>
<dbReference type="PROSITE" id="PS00463">
    <property type="entry name" value="ZN2_CY6_FUNGAL_1"/>
    <property type="match status" value="2"/>
</dbReference>
<name>A0AAD7IKF7_9AGAR</name>
<dbReference type="EMBL" id="JARKIB010000090">
    <property type="protein sequence ID" value="KAJ7743599.1"/>
    <property type="molecule type" value="Genomic_DNA"/>
</dbReference>
<feature type="domain" description="Zn(2)-C6 fungal-type" evidence="7">
    <location>
        <begin position="60"/>
        <end position="91"/>
    </location>
</feature>